<feature type="compositionally biased region" description="Basic and acidic residues" evidence="1">
    <location>
        <begin position="162"/>
        <end position="180"/>
    </location>
</feature>
<keyword evidence="2" id="KW-0812">Transmembrane</keyword>
<keyword evidence="4" id="KW-1185">Reference proteome</keyword>
<evidence type="ECO:0000313" key="3">
    <source>
        <dbReference type="EMBL" id="KIO24467.1"/>
    </source>
</evidence>
<keyword evidence="2" id="KW-0472">Membrane</keyword>
<reference evidence="4" key="2">
    <citation type="submission" date="2015-01" db="EMBL/GenBank/DDBJ databases">
        <title>Evolutionary Origins and Diversification of the Mycorrhizal Mutualists.</title>
        <authorList>
            <consortium name="DOE Joint Genome Institute"/>
            <consortium name="Mycorrhizal Genomics Consortium"/>
            <person name="Kohler A."/>
            <person name="Kuo A."/>
            <person name="Nagy L.G."/>
            <person name="Floudas D."/>
            <person name="Copeland A."/>
            <person name="Barry K.W."/>
            <person name="Cichocki N."/>
            <person name="Veneault-Fourrey C."/>
            <person name="LaButti K."/>
            <person name="Lindquist E.A."/>
            <person name="Lipzen A."/>
            <person name="Lundell T."/>
            <person name="Morin E."/>
            <person name="Murat C."/>
            <person name="Riley R."/>
            <person name="Ohm R."/>
            <person name="Sun H."/>
            <person name="Tunlid A."/>
            <person name="Henrissat B."/>
            <person name="Grigoriev I.V."/>
            <person name="Hibbett D.S."/>
            <person name="Martin F."/>
        </authorList>
    </citation>
    <scope>NUCLEOTIDE SEQUENCE [LARGE SCALE GENOMIC DNA]</scope>
    <source>
        <strain evidence="4">MUT 4182</strain>
    </source>
</reference>
<accession>A0A0C3LSW9</accession>
<feature type="region of interest" description="Disordered" evidence="1">
    <location>
        <begin position="100"/>
        <end position="128"/>
    </location>
</feature>
<sequence>MNNLRQTAYALILTLVLHTYQIGAAPLLGAALKDNGTLDARAWKKKKGHLTKTGKIVFGACFGGLAVIFIGIFVGSKMRREYNAWKARKAERQRFKFDVHGRPIGESTSTTPRNDPAHPLSELPPKYEKTPVVPEPAAVANPGKEAWKEGTTAVVYMPEPPAQDHSEPCVRGDEPSEPAKKAPFKIF</sequence>
<reference evidence="3 4" key="1">
    <citation type="submission" date="2014-04" db="EMBL/GenBank/DDBJ databases">
        <authorList>
            <consortium name="DOE Joint Genome Institute"/>
            <person name="Kuo A."/>
            <person name="Girlanda M."/>
            <person name="Perotto S."/>
            <person name="Kohler A."/>
            <person name="Nagy L.G."/>
            <person name="Floudas D."/>
            <person name="Copeland A."/>
            <person name="Barry K.W."/>
            <person name="Cichocki N."/>
            <person name="Veneault-Fourrey C."/>
            <person name="LaButti K."/>
            <person name="Lindquist E.A."/>
            <person name="Lipzen A."/>
            <person name="Lundell T."/>
            <person name="Morin E."/>
            <person name="Murat C."/>
            <person name="Sun H."/>
            <person name="Tunlid A."/>
            <person name="Henrissat B."/>
            <person name="Grigoriev I.V."/>
            <person name="Hibbett D.S."/>
            <person name="Martin F."/>
            <person name="Nordberg H.P."/>
            <person name="Cantor M.N."/>
            <person name="Hua S.X."/>
        </authorList>
    </citation>
    <scope>NUCLEOTIDE SEQUENCE [LARGE SCALE GENOMIC DNA]</scope>
    <source>
        <strain evidence="3 4">MUT 4182</strain>
    </source>
</reference>
<feature type="region of interest" description="Disordered" evidence="1">
    <location>
        <begin position="158"/>
        <end position="187"/>
    </location>
</feature>
<evidence type="ECO:0000313" key="4">
    <source>
        <dbReference type="Proteomes" id="UP000054248"/>
    </source>
</evidence>
<protein>
    <submittedName>
        <fullName evidence="3">Uncharacterized protein</fullName>
    </submittedName>
</protein>
<proteinExistence type="predicted"/>
<dbReference type="AlphaFoldDB" id="A0A0C3LSW9"/>
<dbReference type="EMBL" id="KN823061">
    <property type="protein sequence ID" value="KIO24467.1"/>
    <property type="molecule type" value="Genomic_DNA"/>
</dbReference>
<feature type="transmembrane region" description="Helical" evidence="2">
    <location>
        <begin position="53"/>
        <end position="74"/>
    </location>
</feature>
<gene>
    <name evidence="3" type="ORF">M407DRAFT_26171</name>
</gene>
<dbReference type="HOGENOM" id="CLU_1448721_0_0_1"/>
<organism evidence="3 4">
    <name type="scientific">Tulasnella calospora MUT 4182</name>
    <dbReference type="NCBI Taxonomy" id="1051891"/>
    <lineage>
        <taxon>Eukaryota</taxon>
        <taxon>Fungi</taxon>
        <taxon>Dikarya</taxon>
        <taxon>Basidiomycota</taxon>
        <taxon>Agaricomycotina</taxon>
        <taxon>Agaricomycetes</taxon>
        <taxon>Cantharellales</taxon>
        <taxon>Tulasnellaceae</taxon>
        <taxon>Tulasnella</taxon>
    </lineage>
</organism>
<name>A0A0C3LSW9_9AGAM</name>
<evidence type="ECO:0000256" key="1">
    <source>
        <dbReference type="SAM" id="MobiDB-lite"/>
    </source>
</evidence>
<dbReference type="Proteomes" id="UP000054248">
    <property type="component" value="Unassembled WGS sequence"/>
</dbReference>
<dbReference type="OrthoDB" id="3190606at2759"/>
<evidence type="ECO:0000256" key="2">
    <source>
        <dbReference type="SAM" id="Phobius"/>
    </source>
</evidence>
<keyword evidence="2" id="KW-1133">Transmembrane helix</keyword>